<evidence type="ECO:0000256" key="4">
    <source>
        <dbReference type="ARBA" id="ARBA00023014"/>
    </source>
</evidence>
<keyword evidence="1" id="KW-0004">4Fe-4S</keyword>
<dbReference type="Pfam" id="PF12837">
    <property type="entry name" value="Fer4_6"/>
    <property type="match status" value="1"/>
</dbReference>
<sequence>MPESLNREKARRAAAHPDRPGEQCRAEAGRFVPVVDRSKCEGKRDCVEVCPYGVFEVRRMEDSDFAGLSVLGKLKSIVHGRKTAYTPQADQCQACGLCVVACPEKAIRLVAVQQDV</sequence>
<evidence type="ECO:0000256" key="1">
    <source>
        <dbReference type="ARBA" id="ARBA00022485"/>
    </source>
</evidence>
<reference evidence="7 9" key="1">
    <citation type="submission" date="2015-05" db="EMBL/GenBank/DDBJ databases">
        <title>Genome assembly of Archangium gephyra DSM 2261.</title>
        <authorList>
            <person name="Sharma G."/>
            <person name="Subramanian S."/>
        </authorList>
    </citation>
    <scope>NUCLEOTIDE SEQUENCE [LARGE SCALE GENOMIC DNA]</scope>
    <source>
        <strain evidence="7 9">DSM 2261</strain>
    </source>
</reference>
<dbReference type="EMBL" id="CP011509">
    <property type="protein sequence ID" value="AKJ04068.1"/>
    <property type="molecule type" value="Genomic_DNA"/>
</dbReference>
<evidence type="ECO:0000256" key="5">
    <source>
        <dbReference type="SAM" id="MobiDB-lite"/>
    </source>
</evidence>
<dbReference type="PANTHER" id="PTHR43687">
    <property type="entry name" value="ADENYLYLSULFATE REDUCTASE, BETA SUBUNIT"/>
    <property type="match status" value="1"/>
</dbReference>
<evidence type="ECO:0000256" key="3">
    <source>
        <dbReference type="ARBA" id="ARBA00023004"/>
    </source>
</evidence>
<dbReference type="SUPFAM" id="SSF54862">
    <property type="entry name" value="4Fe-4S ferredoxins"/>
    <property type="match status" value="1"/>
</dbReference>
<organism evidence="7 9">
    <name type="scientific">Archangium gephyra</name>
    <dbReference type="NCBI Taxonomy" id="48"/>
    <lineage>
        <taxon>Bacteria</taxon>
        <taxon>Pseudomonadati</taxon>
        <taxon>Myxococcota</taxon>
        <taxon>Myxococcia</taxon>
        <taxon>Myxococcales</taxon>
        <taxon>Cystobacterineae</taxon>
        <taxon>Archangiaceae</taxon>
        <taxon>Archangium</taxon>
    </lineage>
</organism>
<dbReference type="Pfam" id="PF00037">
    <property type="entry name" value="Fer4"/>
    <property type="match status" value="1"/>
</dbReference>
<reference evidence="8 10" key="2">
    <citation type="submission" date="2018-08" db="EMBL/GenBank/DDBJ databases">
        <title>Genomic Encyclopedia of Archaeal and Bacterial Type Strains, Phase II (KMG-II): from individual species to whole genera.</title>
        <authorList>
            <person name="Goeker M."/>
        </authorList>
    </citation>
    <scope>NUCLEOTIDE SEQUENCE [LARGE SCALE GENOMIC DNA]</scope>
    <source>
        <strain evidence="8 10">DSM 2261</strain>
    </source>
</reference>
<dbReference type="PROSITE" id="PS51379">
    <property type="entry name" value="4FE4S_FER_2"/>
    <property type="match status" value="2"/>
</dbReference>
<dbReference type="KEGG" id="age:AA314_05694"/>
<dbReference type="InterPro" id="IPR017896">
    <property type="entry name" value="4Fe4S_Fe-S-bd"/>
</dbReference>
<dbReference type="RefSeq" id="WP_047857969.1">
    <property type="nucleotide sequence ID" value="NZ_CP011509.1"/>
</dbReference>
<keyword evidence="4" id="KW-0411">Iron-sulfur</keyword>
<feature type="domain" description="4Fe-4S ferredoxin-type" evidence="6">
    <location>
        <begin position="83"/>
        <end position="112"/>
    </location>
</feature>
<name>A0AAC8QAI1_9BACT</name>
<protein>
    <submittedName>
        <fullName evidence="8">4Fe-4S dicluster protein</fullName>
    </submittedName>
    <submittedName>
        <fullName evidence="7">Iron-sulfur cluster-binding protein</fullName>
    </submittedName>
</protein>
<dbReference type="Proteomes" id="UP000256345">
    <property type="component" value="Unassembled WGS sequence"/>
</dbReference>
<evidence type="ECO:0000256" key="2">
    <source>
        <dbReference type="ARBA" id="ARBA00022723"/>
    </source>
</evidence>
<evidence type="ECO:0000313" key="9">
    <source>
        <dbReference type="Proteomes" id="UP000035579"/>
    </source>
</evidence>
<keyword evidence="2" id="KW-0479">Metal-binding</keyword>
<evidence type="ECO:0000259" key="6">
    <source>
        <dbReference type="PROSITE" id="PS51379"/>
    </source>
</evidence>
<dbReference type="PROSITE" id="PS00198">
    <property type="entry name" value="4FE4S_FER_1"/>
    <property type="match status" value="1"/>
</dbReference>
<dbReference type="PANTHER" id="PTHR43687:SF1">
    <property type="entry name" value="FERREDOXIN III"/>
    <property type="match status" value="1"/>
</dbReference>
<feature type="domain" description="4Fe-4S ferredoxin-type" evidence="6">
    <location>
        <begin position="31"/>
        <end position="60"/>
    </location>
</feature>
<dbReference type="InterPro" id="IPR017900">
    <property type="entry name" value="4Fe4S_Fe_S_CS"/>
</dbReference>
<evidence type="ECO:0000313" key="8">
    <source>
        <dbReference type="EMBL" id="REG37849.1"/>
    </source>
</evidence>
<dbReference type="Gene3D" id="3.30.70.20">
    <property type="match status" value="2"/>
</dbReference>
<keyword evidence="10" id="KW-1185">Reference proteome</keyword>
<accession>A0AAC8QAI1</accession>
<dbReference type="InterPro" id="IPR050572">
    <property type="entry name" value="Fe-S_Ferredoxin"/>
</dbReference>
<dbReference type="GO" id="GO:0051539">
    <property type="term" value="F:4 iron, 4 sulfur cluster binding"/>
    <property type="evidence" value="ECO:0007669"/>
    <property type="project" value="UniProtKB-KW"/>
</dbReference>
<dbReference type="GO" id="GO:0046872">
    <property type="term" value="F:metal ion binding"/>
    <property type="evidence" value="ECO:0007669"/>
    <property type="project" value="UniProtKB-KW"/>
</dbReference>
<gene>
    <name evidence="7" type="ORF">AA314_05694</name>
    <name evidence="8" type="ORF">ATI61_101836</name>
</gene>
<evidence type="ECO:0000313" key="10">
    <source>
        <dbReference type="Proteomes" id="UP000256345"/>
    </source>
</evidence>
<dbReference type="AlphaFoldDB" id="A0AAC8QAI1"/>
<evidence type="ECO:0000313" key="7">
    <source>
        <dbReference type="EMBL" id="AKJ04068.1"/>
    </source>
</evidence>
<keyword evidence="3" id="KW-0408">Iron</keyword>
<feature type="region of interest" description="Disordered" evidence="5">
    <location>
        <begin position="1"/>
        <end position="21"/>
    </location>
</feature>
<proteinExistence type="predicted"/>
<dbReference type="EMBL" id="QUMU01000001">
    <property type="protein sequence ID" value="REG37849.1"/>
    <property type="molecule type" value="Genomic_DNA"/>
</dbReference>
<dbReference type="Proteomes" id="UP000035579">
    <property type="component" value="Chromosome"/>
</dbReference>